<keyword evidence="6" id="KW-0227">DNA damage</keyword>
<dbReference type="Pfam" id="PF11831">
    <property type="entry name" value="Myb_Cef"/>
    <property type="match status" value="1"/>
</dbReference>
<evidence type="ECO:0000256" key="8">
    <source>
        <dbReference type="ARBA" id="ARBA00023125"/>
    </source>
</evidence>
<accession>D7KJT9</accession>
<evidence type="ECO:0000256" key="13">
    <source>
        <dbReference type="SAM" id="Coils"/>
    </source>
</evidence>
<dbReference type="InterPro" id="IPR047240">
    <property type="entry name" value="SANT_CDC5L_II"/>
</dbReference>
<evidence type="ECO:0000256" key="5">
    <source>
        <dbReference type="ARBA" id="ARBA00022737"/>
    </source>
</evidence>
<feature type="compositionally biased region" description="Basic and acidic residues" evidence="14">
    <location>
        <begin position="514"/>
        <end position="527"/>
    </location>
</feature>
<dbReference type="Proteomes" id="UP000008694">
    <property type="component" value="Unassembled WGS sequence"/>
</dbReference>
<feature type="domain" description="Myb-like" evidence="15">
    <location>
        <begin position="54"/>
        <end position="103"/>
    </location>
</feature>
<evidence type="ECO:0000256" key="12">
    <source>
        <dbReference type="ARBA" id="ARBA00023306"/>
    </source>
</evidence>
<feature type="compositionally biased region" description="Polar residues" evidence="14">
    <location>
        <begin position="433"/>
        <end position="442"/>
    </location>
</feature>
<feature type="compositionally biased region" description="Polar residues" evidence="14">
    <location>
        <begin position="406"/>
        <end position="416"/>
    </location>
</feature>
<evidence type="ECO:0000313" key="17">
    <source>
        <dbReference type="EMBL" id="EFH66028.1"/>
    </source>
</evidence>
<evidence type="ECO:0000256" key="6">
    <source>
        <dbReference type="ARBA" id="ARBA00022763"/>
    </source>
</evidence>
<dbReference type="GO" id="GO:0005681">
    <property type="term" value="C:spliceosomal complex"/>
    <property type="evidence" value="ECO:0007669"/>
    <property type="project" value="UniProtKB-KW"/>
</dbReference>
<evidence type="ECO:0000256" key="4">
    <source>
        <dbReference type="ARBA" id="ARBA00022728"/>
    </source>
</evidence>
<comment type="similarity">
    <text evidence="2">Belongs to the CEF1 family.</text>
</comment>
<evidence type="ECO:0000256" key="9">
    <source>
        <dbReference type="ARBA" id="ARBA00023187"/>
    </source>
</evidence>
<dbReference type="FunFam" id="1.10.10.60:FF:000021">
    <property type="entry name" value="CDC5 cell division cycle 5-like"/>
    <property type="match status" value="1"/>
</dbReference>
<evidence type="ECO:0000256" key="14">
    <source>
        <dbReference type="SAM" id="MobiDB-lite"/>
    </source>
</evidence>
<evidence type="ECO:0000256" key="2">
    <source>
        <dbReference type="ARBA" id="ARBA00010506"/>
    </source>
</evidence>
<dbReference type="GO" id="GO:0050832">
    <property type="term" value="P:defense response to fungus"/>
    <property type="evidence" value="ECO:0007669"/>
    <property type="project" value="EnsemblPlants"/>
</dbReference>
<feature type="domain" description="HTH myb-type" evidence="16">
    <location>
        <begin position="2"/>
        <end position="57"/>
    </location>
</feature>
<keyword evidence="12" id="KW-0131">Cell cycle</keyword>
<dbReference type="EMBL" id="GL348713">
    <property type="protein sequence ID" value="EFH66028.1"/>
    <property type="molecule type" value="Genomic_DNA"/>
</dbReference>
<keyword evidence="18" id="KW-1185">Reference proteome</keyword>
<dbReference type="Pfam" id="PF13921">
    <property type="entry name" value="Myb_DNA-bind_6"/>
    <property type="match status" value="1"/>
</dbReference>
<dbReference type="AlphaFoldDB" id="D7KJT9"/>
<keyword evidence="3" id="KW-0507">mRNA processing</keyword>
<dbReference type="SMART" id="SM00717">
    <property type="entry name" value="SANT"/>
    <property type="match status" value="2"/>
</dbReference>
<dbReference type="GO" id="GO:0000398">
    <property type="term" value="P:mRNA splicing, via spliceosome"/>
    <property type="evidence" value="ECO:0007669"/>
    <property type="project" value="InterPro"/>
</dbReference>
<keyword evidence="11" id="KW-0539">Nucleus</keyword>
<dbReference type="CDD" id="cd00167">
    <property type="entry name" value="SANT"/>
    <property type="match status" value="1"/>
</dbReference>
<comment type="subcellular location">
    <subcellularLocation>
        <location evidence="1">Nucleus</location>
    </subcellularLocation>
</comment>
<evidence type="ECO:0000259" key="15">
    <source>
        <dbReference type="PROSITE" id="PS50090"/>
    </source>
</evidence>
<sequence>MRIMIKGGVWKNTEDEILKAAVMKYGKNQWARISSLLVRKSAKQCKARWYEWLDPSIKKTEWTREEDEKLLHLAKLLPTQWRTIAPIVGRTPSQCLERYEKLLDAACTKDENYDAADDPRKLRPGEIDPNPEAKPARPDPVDMDEDEKEMLSEARARLANTRGKKAKRKAREKQLEEARRLASLQKRRELKAAGIDGRHRKRKRKGIDYNAEIPFEKRAPAGFYDTADEDRPADQVKFPTTIEELEGKRRADVEAHLRKQDVARNKIAQRQDAPAAILQANKLNDPEAVRKRSKLMLPPPQISDHELEEIAKMGYASDLLAENEELTEGSAATRALLANYSQTPRQGMTPMRTPQRTPAGKGDAIMMEAENLARLRDSQTPLLGGENPELHPSDFTGVTPRKKEIQTPNPMLTPSMTPGGAGLTPRIGLTPSRDGSSFSMTPKGTPFRDELHINEDMDMHESAKLERQRREEARRSLRSGLTGLPQPKNEYQIVAQPPPEDNEEPEEKIEEDMSDRIAREKAEEEARQQALLKKRSKVLQRDLPRPPAASLEVIRNSLLSADGDKSSVVPPTPIEVADKMVREELLQLLEHDNAKYPLDEKAEKKKGAKNRTNSSASQVLAIDDFDENELQEADKMIKEEGKFLCVSMGHEDKSLDDFVEAHNTCVNDLMYFPTRSAYELSSVAGNADKVAALQVEMENTRKKMEEDEKKAEHMKAKYKTYTKGHERRAETVWTQIEATLKQIEIGGTEVECFNALKRQEEMAASFRKRNLQEEVIKQKETESKLQTRYGNVLAMVEKAEEIMVGFRAQALKKQEDVEDSHKLKEAKVATGEEEDVAIVMEASA</sequence>
<feature type="domain" description="HTH myb-type" evidence="16">
    <location>
        <begin position="58"/>
        <end position="107"/>
    </location>
</feature>
<keyword evidence="10" id="KW-0234">DNA repair</keyword>
<dbReference type="InterPro" id="IPR047242">
    <property type="entry name" value="CDC5L/Cef1"/>
</dbReference>
<organism evidence="18">
    <name type="scientific">Arabidopsis lyrata subsp. lyrata</name>
    <name type="common">Lyre-leaved rock-cress</name>
    <dbReference type="NCBI Taxonomy" id="81972"/>
    <lineage>
        <taxon>Eukaryota</taxon>
        <taxon>Viridiplantae</taxon>
        <taxon>Streptophyta</taxon>
        <taxon>Embryophyta</taxon>
        <taxon>Tracheophyta</taxon>
        <taxon>Spermatophyta</taxon>
        <taxon>Magnoliopsida</taxon>
        <taxon>eudicotyledons</taxon>
        <taxon>Gunneridae</taxon>
        <taxon>Pentapetalae</taxon>
        <taxon>rosids</taxon>
        <taxon>malvids</taxon>
        <taxon>Brassicales</taxon>
        <taxon>Brassicaceae</taxon>
        <taxon>Camelineae</taxon>
        <taxon>Arabidopsis</taxon>
    </lineage>
</organism>
<dbReference type="GO" id="GO:0006281">
    <property type="term" value="P:DNA repair"/>
    <property type="evidence" value="ECO:0007669"/>
    <property type="project" value="UniProtKB-KW"/>
</dbReference>
<dbReference type="GO" id="GO:0042742">
    <property type="term" value="P:defense response to bacterium"/>
    <property type="evidence" value="ECO:0007669"/>
    <property type="project" value="EnsemblPlants"/>
</dbReference>
<evidence type="ECO:0000256" key="3">
    <source>
        <dbReference type="ARBA" id="ARBA00022664"/>
    </source>
</evidence>
<evidence type="ECO:0000256" key="10">
    <source>
        <dbReference type="ARBA" id="ARBA00023204"/>
    </source>
</evidence>
<dbReference type="PROSITE" id="PS51294">
    <property type="entry name" value="HTH_MYB"/>
    <property type="match status" value="2"/>
</dbReference>
<gene>
    <name evidence="17" type="ORF">ARALYDRAFT_471078</name>
</gene>
<dbReference type="GO" id="GO:0000974">
    <property type="term" value="C:Prp19 complex"/>
    <property type="evidence" value="ECO:0007669"/>
    <property type="project" value="InterPro"/>
</dbReference>
<dbReference type="STRING" id="81972.D7KJT9"/>
<feature type="region of interest" description="Disordered" evidence="14">
    <location>
        <begin position="379"/>
        <end position="529"/>
    </location>
</feature>
<keyword evidence="5" id="KW-0677">Repeat</keyword>
<feature type="compositionally biased region" description="Basic and acidic residues" evidence="14">
    <location>
        <begin position="113"/>
        <end position="126"/>
    </location>
</feature>
<keyword evidence="4" id="KW-0747">Spliceosome</keyword>
<name>D7KJT9_ARALL</name>
<keyword evidence="8" id="KW-0238">DNA-binding</keyword>
<feature type="coiled-coil region" evidence="13">
    <location>
        <begin position="690"/>
        <end position="717"/>
    </location>
</feature>
<dbReference type="FunFam" id="1.10.10.60:FF:000091">
    <property type="entry name" value="CDC5 cell division cycle 5-like"/>
    <property type="match status" value="1"/>
</dbReference>
<dbReference type="InterPro" id="IPR017930">
    <property type="entry name" value="Myb_dom"/>
</dbReference>
<feature type="compositionally biased region" description="Acidic residues" evidence="14">
    <location>
        <begin position="500"/>
        <end position="513"/>
    </location>
</feature>
<feature type="domain" description="Myb-like" evidence="15">
    <location>
        <begin position="2"/>
        <end position="53"/>
    </location>
</feature>
<dbReference type="PROSITE" id="PS50090">
    <property type="entry name" value="MYB_LIKE"/>
    <property type="match status" value="2"/>
</dbReference>
<reference evidence="18" key="1">
    <citation type="journal article" date="2011" name="Nat. Genet.">
        <title>The Arabidopsis lyrata genome sequence and the basis of rapid genome size change.</title>
        <authorList>
            <person name="Hu T.T."/>
            <person name="Pattyn P."/>
            <person name="Bakker E.G."/>
            <person name="Cao J."/>
            <person name="Cheng J.-F."/>
            <person name="Clark R.M."/>
            <person name="Fahlgren N."/>
            <person name="Fawcett J.A."/>
            <person name="Grimwood J."/>
            <person name="Gundlach H."/>
            <person name="Haberer G."/>
            <person name="Hollister J.D."/>
            <person name="Ossowski S."/>
            <person name="Ottilar R.P."/>
            <person name="Salamov A.A."/>
            <person name="Schneeberger K."/>
            <person name="Spannagl M."/>
            <person name="Wang X."/>
            <person name="Yang L."/>
            <person name="Nasrallah M.E."/>
            <person name="Bergelson J."/>
            <person name="Carrington J.C."/>
            <person name="Gaut B.S."/>
            <person name="Schmutz J."/>
            <person name="Mayer K.F.X."/>
            <person name="Van de Peer Y."/>
            <person name="Grigoriev I.V."/>
            <person name="Nordborg M."/>
            <person name="Weigel D."/>
            <person name="Guo Y.-L."/>
        </authorList>
    </citation>
    <scope>NUCLEOTIDE SEQUENCE [LARGE SCALE GENOMIC DNA]</scope>
    <source>
        <strain evidence="18">cv. MN47</strain>
    </source>
</reference>
<dbReference type="GO" id="GO:0006355">
    <property type="term" value="P:regulation of DNA-templated transcription"/>
    <property type="evidence" value="ECO:0007669"/>
    <property type="project" value="UniProtKB-ARBA"/>
</dbReference>
<keyword evidence="7 13" id="KW-0175">Coiled coil</keyword>
<dbReference type="InterPro" id="IPR021786">
    <property type="entry name" value="Cdc5p/Cef1_C"/>
</dbReference>
<feature type="region of interest" description="Disordered" evidence="14">
    <location>
        <begin position="113"/>
        <end position="147"/>
    </location>
</feature>
<dbReference type="Gene3D" id="1.10.10.60">
    <property type="entry name" value="Homeodomain-like"/>
    <property type="match status" value="2"/>
</dbReference>
<protein>
    <submittedName>
        <fullName evidence="17">MYB transcription factor</fullName>
    </submittedName>
</protein>
<dbReference type="HOGENOM" id="CLU_009082_1_0_1"/>
<feature type="compositionally biased region" description="Basic and acidic residues" evidence="14">
    <location>
        <begin position="446"/>
        <end position="475"/>
    </location>
</feature>
<evidence type="ECO:0000259" key="16">
    <source>
        <dbReference type="PROSITE" id="PS51294"/>
    </source>
</evidence>
<evidence type="ECO:0000313" key="18">
    <source>
        <dbReference type="Proteomes" id="UP000008694"/>
    </source>
</evidence>
<evidence type="ECO:0000256" key="1">
    <source>
        <dbReference type="ARBA" id="ARBA00004123"/>
    </source>
</evidence>
<proteinExistence type="inferred from homology"/>
<dbReference type="Gramene" id="fgenesh2_kg.1__1032__AT1G09770.1">
    <property type="protein sequence ID" value="fgenesh2_kg.1__1032__AT1G09770.1"/>
    <property type="gene ID" value="fgenesh2_kg.1__1032__AT1G09770.1"/>
</dbReference>
<keyword evidence="9" id="KW-0508">mRNA splicing</keyword>
<dbReference type="InterPro" id="IPR009057">
    <property type="entry name" value="Homeodomain-like_sf"/>
</dbReference>
<dbReference type="PANTHER" id="PTHR45885">
    <property type="entry name" value="CELL DIVISION CYCLE 5-LIKE PROTEIN"/>
    <property type="match status" value="1"/>
</dbReference>
<dbReference type="SUPFAM" id="SSF46689">
    <property type="entry name" value="Homeodomain-like"/>
    <property type="match status" value="1"/>
</dbReference>
<evidence type="ECO:0000256" key="11">
    <source>
        <dbReference type="ARBA" id="ARBA00023242"/>
    </source>
</evidence>
<dbReference type="OrthoDB" id="1410009at2759"/>
<dbReference type="GO" id="GO:0003677">
    <property type="term" value="F:DNA binding"/>
    <property type="evidence" value="ECO:0007669"/>
    <property type="project" value="UniProtKB-KW"/>
</dbReference>
<dbReference type="InterPro" id="IPR001005">
    <property type="entry name" value="SANT/Myb"/>
</dbReference>
<evidence type="ECO:0000256" key="7">
    <source>
        <dbReference type="ARBA" id="ARBA00023054"/>
    </source>
</evidence>
<dbReference type="eggNOG" id="KOG0050">
    <property type="taxonomic scope" value="Eukaryota"/>
</dbReference>
<dbReference type="PANTHER" id="PTHR45885:SF1">
    <property type="entry name" value="CELL DIVISION CYCLE 5-LIKE PROTEIN"/>
    <property type="match status" value="1"/>
</dbReference>
<dbReference type="CDD" id="cd11659">
    <property type="entry name" value="SANT_CDC5_II"/>
    <property type="match status" value="1"/>
</dbReference>